<evidence type="ECO:0000313" key="3">
    <source>
        <dbReference type="Proteomes" id="UP000048984"/>
    </source>
</evidence>
<dbReference type="Gene3D" id="1.10.530.10">
    <property type="match status" value="1"/>
</dbReference>
<gene>
    <name evidence="2" type="ORF">ABB55_04480</name>
</gene>
<accession>A0A0P6VMW5</accession>
<dbReference type="EMBL" id="LJYW01000001">
    <property type="protein sequence ID" value="KPL51574.1"/>
    <property type="molecule type" value="Genomic_DNA"/>
</dbReference>
<dbReference type="STRING" id="665126.ABB55_04480"/>
<reference evidence="2 3" key="2">
    <citation type="submission" date="2015-10" db="EMBL/GenBank/DDBJ databases">
        <title>Draft Genome Sequence of Prosthecomicrobium hirschii ATCC 27832.</title>
        <authorList>
            <person name="Daniel J."/>
            <person name="Givan S.A."/>
            <person name="Brun Y.V."/>
            <person name="Brown P.J."/>
        </authorList>
    </citation>
    <scope>NUCLEOTIDE SEQUENCE [LARGE SCALE GENOMIC DNA]</scope>
    <source>
        <strain evidence="2 3">16</strain>
    </source>
</reference>
<protein>
    <recommendedName>
        <fullName evidence="4">Transglycosylase SLT domain-containing protein</fullName>
    </recommendedName>
</protein>
<dbReference type="AlphaFoldDB" id="A0A0P6VMW5"/>
<dbReference type="InterPro" id="IPR023346">
    <property type="entry name" value="Lysozyme-like_dom_sf"/>
</dbReference>
<dbReference type="RefSeq" id="WP_054357736.1">
    <property type="nucleotide sequence ID" value="NZ_LJYW01000001.1"/>
</dbReference>
<proteinExistence type="predicted"/>
<feature type="region of interest" description="Disordered" evidence="1">
    <location>
        <begin position="526"/>
        <end position="572"/>
    </location>
</feature>
<dbReference type="Proteomes" id="UP000048984">
    <property type="component" value="Unassembled WGS sequence"/>
</dbReference>
<organism evidence="2 3">
    <name type="scientific">Prosthecodimorpha hirschii</name>
    <dbReference type="NCBI Taxonomy" id="665126"/>
    <lineage>
        <taxon>Bacteria</taxon>
        <taxon>Pseudomonadati</taxon>
        <taxon>Pseudomonadota</taxon>
        <taxon>Alphaproteobacteria</taxon>
        <taxon>Hyphomicrobiales</taxon>
        <taxon>Ancalomicrobiaceae</taxon>
        <taxon>Prosthecodimorpha</taxon>
    </lineage>
</organism>
<comment type="caution">
    <text evidence="2">The sequence shown here is derived from an EMBL/GenBank/DDBJ whole genome shotgun (WGS) entry which is preliminary data.</text>
</comment>
<feature type="compositionally biased region" description="Low complexity" evidence="1">
    <location>
        <begin position="527"/>
        <end position="554"/>
    </location>
</feature>
<dbReference type="SUPFAM" id="SSF53955">
    <property type="entry name" value="Lysozyme-like"/>
    <property type="match status" value="1"/>
</dbReference>
<evidence type="ECO:0000256" key="1">
    <source>
        <dbReference type="SAM" id="MobiDB-lite"/>
    </source>
</evidence>
<keyword evidence="3" id="KW-1185">Reference proteome</keyword>
<name>A0A0P6VMW5_9HYPH</name>
<evidence type="ECO:0008006" key="4">
    <source>
        <dbReference type="Google" id="ProtNLM"/>
    </source>
</evidence>
<evidence type="ECO:0000313" key="2">
    <source>
        <dbReference type="EMBL" id="KPL51574.1"/>
    </source>
</evidence>
<sequence>MQIDRIQPSNPQISAAIKAASDATGTPFDYLVATAYRESTFQPDLKASTSTATGMYQFIEQQWLELVKQEGPALGLGNAAAAISEQNGRFTVADPQARQQILDLRKDPALASVMAGKVTARNEAYLTRAIGRTPSQQDLYVAHVMGPAGGAKLIRMAEQTPTAAAATAFPAAAAANQAIFYGRDGQAKSAAEVYRFLARSHEARPLPSETADLRLRAARSTETGTPRVSPAALADIVRAQAAADVSRTGILGVAASGTDMKAVRTAIGQTSLPGEASGATAPSGANLQGWRARLPSDAFSALLRTDTAAGQGPQLATGGALGYADIATGGAALQARAPQSGPLAFGRTGASMAAAGAAASGPPVPAATRAEVRPSRLVAARAQGGAPDAPLPMVTSRLGVERPSRFSMAAMVEAGLGGASRITGAASATTAIAARTTARPVADVAAATAGATTAGATSATAATMRNPVRLEPISILPAGTTEPAALASATTAGRDAASRSAVVASRAAGQGTLFTTASVVPRLSRSAAPAATGATAGTDAATRTGGVDATTPAADRVRRPAAPLDLTRYMPR</sequence>
<reference evidence="2 3" key="1">
    <citation type="submission" date="2015-09" db="EMBL/GenBank/DDBJ databases">
        <authorList>
            <person name="Jackson K.R."/>
            <person name="Lunt B.L."/>
            <person name="Fisher J.N.B."/>
            <person name="Gardner A.V."/>
            <person name="Bailey M.E."/>
            <person name="Deus L.M."/>
            <person name="Earl A.S."/>
            <person name="Gibby P.D."/>
            <person name="Hartmann K.A."/>
            <person name="Liu J.E."/>
            <person name="Manci A.M."/>
            <person name="Nielsen D.A."/>
            <person name="Solomon M.B."/>
            <person name="Breakwell D.P."/>
            <person name="Burnett S.H."/>
            <person name="Grose J.H."/>
        </authorList>
    </citation>
    <scope>NUCLEOTIDE SEQUENCE [LARGE SCALE GENOMIC DNA]</scope>
    <source>
        <strain evidence="2 3">16</strain>
    </source>
</reference>